<dbReference type="EC" id="3.4.24.40" evidence="7"/>
<dbReference type="InterPro" id="IPR024079">
    <property type="entry name" value="MetalloPept_cat_dom_sf"/>
</dbReference>
<dbReference type="Pfam" id="PF08548">
    <property type="entry name" value="Peptidase_M10_C"/>
    <property type="match status" value="1"/>
</dbReference>
<dbReference type="Pfam" id="PF04151">
    <property type="entry name" value="PPC"/>
    <property type="match status" value="1"/>
</dbReference>
<evidence type="ECO:0000256" key="3">
    <source>
        <dbReference type="ARBA" id="ARBA00022525"/>
    </source>
</evidence>
<feature type="domain" description="Peptidase M10 serralysin C-terminal" evidence="6">
    <location>
        <begin position="400"/>
        <end position="531"/>
    </location>
</feature>
<dbReference type="InterPro" id="IPR018511">
    <property type="entry name" value="Hemolysin-typ_Ca-bd_CS"/>
</dbReference>
<evidence type="ECO:0000313" key="7">
    <source>
        <dbReference type="EMBL" id="KZL15306.1"/>
    </source>
</evidence>
<dbReference type="EMBL" id="LMCB01000078">
    <property type="protein sequence ID" value="KZL15306.1"/>
    <property type="molecule type" value="Genomic_DNA"/>
</dbReference>
<keyword evidence="4" id="KW-0677">Repeat</keyword>
<keyword evidence="3" id="KW-0964">Secreted</keyword>
<comment type="caution">
    <text evidence="7">The sequence shown here is derived from an EMBL/GenBank/DDBJ whole genome shotgun (WGS) entry which is preliminary data.</text>
</comment>
<keyword evidence="7" id="KW-0378">Hydrolase</keyword>
<evidence type="ECO:0000259" key="5">
    <source>
        <dbReference type="Pfam" id="PF04151"/>
    </source>
</evidence>
<evidence type="ECO:0000256" key="2">
    <source>
        <dbReference type="ARBA" id="ARBA00004613"/>
    </source>
</evidence>
<dbReference type="SUPFAM" id="SSF89260">
    <property type="entry name" value="Collagen-binding domain"/>
    <property type="match status" value="1"/>
</dbReference>
<dbReference type="STRING" id="989403.SAMN05421798_1602"/>
<dbReference type="InterPro" id="IPR011049">
    <property type="entry name" value="Serralysin-like_metalloprot_C"/>
</dbReference>
<accession>A0A165VRG8</accession>
<evidence type="ECO:0000256" key="4">
    <source>
        <dbReference type="ARBA" id="ARBA00022737"/>
    </source>
</evidence>
<dbReference type="Gene3D" id="2.150.10.10">
    <property type="entry name" value="Serralysin-like metalloprotease, C-terminal"/>
    <property type="match status" value="1"/>
</dbReference>
<dbReference type="Gene3D" id="3.40.390.10">
    <property type="entry name" value="Collagenase (Catalytic Domain)"/>
    <property type="match status" value="1"/>
</dbReference>
<dbReference type="Gene3D" id="2.60.120.380">
    <property type="match status" value="1"/>
</dbReference>
<feature type="domain" description="Peptidase C-terminal archaeal/bacterial" evidence="5">
    <location>
        <begin position="85"/>
        <end position="153"/>
    </location>
</feature>
<evidence type="ECO:0000259" key="6">
    <source>
        <dbReference type="Pfam" id="PF08548"/>
    </source>
</evidence>
<dbReference type="AlphaFoldDB" id="A0A165VRG8"/>
<comment type="cofactor">
    <cofactor evidence="1">
        <name>Ca(2+)</name>
        <dbReference type="ChEBI" id="CHEBI:29108"/>
    </cofactor>
</comment>
<dbReference type="SUPFAM" id="SSF51120">
    <property type="entry name" value="beta-Roll"/>
    <property type="match status" value="1"/>
</dbReference>
<keyword evidence="8" id="KW-1185">Reference proteome</keyword>
<dbReference type="InterPro" id="IPR013858">
    <property type="entry name" value="Peptidase_M10B_C"/>
</dbReference>
<dbReference type="GO" id="GO:0008237">
    <property type="term" value="F:metallopeptidase activity"/>
    <property type="evidence" value="ECO:0007669"/>
    <property type="project" value="InterPro"/>
</dbReference>
<gene>
    <name evidence="7" type="primary">prtC_2</name>
    <name evidence="7" type="ORF">PsAD2_03722</name>
</gene>
<dbReference type="GO" id="GO:0005615">
    <property type="term" value="C:extracellular space"/>
    <property type="evidence" value="ECO:0007669"/>
    <property type="project" value="InterPro"/>
</dbReference>
<dbReference type="PROSITE" id="PS00330">
    <property type="entry name" value="HEMOLYSIN_CALCIUM"/>
    <property type="match status" value="1"/>
</dbReference>
<dbReference type="PRINTS" id="PR00313">
    <property type="entry name" value="CABNDNGRPT"/>
</dbReference>
<dbReference type="Proteomes" id="UP000076577">
    <property type="component" value="Unassembled WGS sequence"/>
</dbReference>
<dbReference type="InterPro" id="IPR001343">
    <property type="entry name" value="Hemolysn_Ca-bd"/>
</dbReference>
<comment type="subcellular location">
    <subcellularLocation>
        <location evidence="2">Secreted</location>
    </subcellularLocation>
</comment>
<evidence type="ECO:0000256" key="1">
    <source>
        <dbReference type="ARBA" id="ARBA00001913"/>
    </source>
</evidence>
<dbReference type="PATRIC" id="fig|989403.3.peg.4039"/>
<proteinExistence type="predicted"/>
<evidence type="ECO:0000313" key="8">
    <source>
        <dbReference type="Proteomes" id="UP000076577"/>
    </source>
</evidence>
<reference evidence="7 8" key="1">
    <citation type="journal article" date="2016" name="Front. Microbiol.">
        <title>Comparative Genomic Analysis Reveals a Diverse Repertoire of Genes Involved in Prokaryote-Eukaryote Interactions within the Pseudovibrio Genus.</title>
        <authorList>
            <person name="Romano S."/>
            <person name="Fernandez-Guerra A."/>
            <person name="Reen F.J."/>
            <person name="Glockner F.O."/>
            <person name="Crowley S.P."/>
            <person name="O'Sullivan O."/>
            <person name="Cotter P.D."/>
            <person name="Adams C."/>
            <person name="Dobson A.D."/>
            <person name="O'Gara F."/>
        </authorList>
    </citation>
    <scope>NUCLEOTIDE SEQUENCE [LARGE SCALE GENOMIC DNA]</scope>
    <source>
        <strain evidence="7 8">Ad2</strain>
    </source>
</reference>
<dbReference type="SUPFAM" id="SSF55486">
    <property type="entry name" value="Metalloproteases ('zincins'), catalytic domain"/>
    <property type="match status" value="1"/>
</dbReference>
<organism evidence="7 8">
    <name type="scientific">Pseudovibrio axinellae</name>
    <dbReference type="NCBI Taxonomy" id="989403"/>
    <lineage>
        <taxon>Bacteria</taxon>
        <taxon>Pseudomonadati</taxon>
        <taxon>Pseudomonadota</taxon>
        <taxon>Alphaproteobacteria</taxon>
        <taxon>Hyphomicrobiales</taxon>
        <taxon>Stappiaceae</taxon>
        <taxon>Pseudovibrio</taxon>
    </lineage>
</organism>
<dbReference type="GO" id="GO:0005509">
    <property type="term" value="F:calcium ion binding"/>
    <property type="evidence" value="ECO:0007669"/>
    <property type="project" value="InterPro"/>
</dbReference>
<dbReference type="InterPro" id="IPR007280">
    <property type="entry name" value="Peptidase_C_arc/bac"/>
</dbReference>
<dbReference type="Pfam" id="PF00353">
    <property type="entry name" value="HemolysinCabind"/>
    <property type="match status" value="1"/>
</dbReference>
<name>A0A165VRG8_9HYPH</name>
<sequence length="575" mass="60136">MCKLCMMNQLHVTAESISNNSSATEQKAAFSTQAADQVTAQVEVTNFLANTLVMNEGEDADAGPSTQYLIAAGDSFSGALETNGDRDWVAIDLSAGSNYTINLNGSGAAPVTDTYLRIYDASGNLVAFDDDGGSGLNSSLNFIAPTSGRFYISAAAYSDGQTGSYTVSVEETLPPSPLDALDWGGSAVDTTNISVYFAQAGEVFDGQSSDGWTQAQIDGAMASLNDLSQGTNLTFSVANSSNNAEFKFVTSAFGGSTYAYMNPPSEANPGVAVFNTSNMNLANLDPGSLEYFVFQHEVGHGLGMSHPHDTGGGSSVMNGVSSSRGDYGDFNLNQGIYTMMSYNVGHAELYPEWPSDYGATVGPMAFDLALLQEKYGAKDANIDNNTYLLPELNGSGTFYSCIWDTGGIDTIAYTGFSSVNISLVAATLDYSSTGGGELSYTEGVRGGYTIANGVEIENASGGAGSDTVVGNSLENVLQGFSGDDFLDGAQGDDLLEGGAGRDTFCFTSIGDTDTIADFQDTIDFIQLGSEFGANSFAELSLTNRDADVIVAFGDSEIILQNTDPSLIGAEDFIFV</sequence>
<protein>
    <submittedName>
        <fullName evidence="7">Serralysin C</fullName>
        <ecNumber evidence="7">3.4.24.40</ecNumber>
    </submittedName>
</protein>